<dbReference type="SUPFAM" id="SSF53335">
    <property type="entry name" value="S-adenosyl-L-methionine-dependent methyltransferases"/>
    <property type="match status" value="1"/>
</dbReference>
<dbReference type="InterPro" id="IPR029063">
    <property type="entry name" value="SAM-dependent_MTases_sf"/>
</dbReference>
<dbReference type="PANTHER" id="PTHR43712">
    <property type="entry name" value="PUTATIVE (AFU_ORTHOLOGUE AFUA_4G14580)-RELATED"/>
    <property type="match status" value="1"/>
</dbReference>
<dbReference type="GO" id="GO:0032259">
    <property type="term" value="P:methylation"/>
    <property type="evidence" value="ECO:0007669"/>
    <property type="project" value="UniProtKB-KW"/>
</dbReference>
<dbReference type="PANTHER" id="PTHR43712:SF12">
    <property type="entry name" value="STERIGMATOCYSTIN 8-O-METHYLTRANSFERASE"/>
    <property type="match status" value="1"/>
</dbReference>
<dbReference type="GO" id="GO:0008171">
    <property type="term" value="F:O-methyltransferase activity"/>
    <property type="evidence" value="ECO:0007669"/>
    <property type="project" value="InterPro"/>
</dbReference>
<keyword evidence="3" id="KW-0489">Methyltransferase</keyword>
<protein>
    <submittedName>
        <fullName evidence="3">S-adenosyl-L-methionine-dependent methyltransferase</fullName>
    </submittedName>
</protein>
<evidence type="ECO:0000313" key="3">
    <source>
        <dbReference type="EMBL" id="KAF4472604.1"/>
    </source>
</evidence>
<dbReference type="Gene3D" id="1.10.10.10">
    <property type="entry name" value="Winged helix-like DNA-binding domain superfamily/Winged helix DNA-binding domain"/>
    <property type="match status" value="1"/>
</dbReference>
<dbReference type="InterPro" id="IPR036390">
    <property type="entry name" value="WH_DNA-bd_sf"/>
</dbReference>
<reference evidence="3 4" key="1">
    <citation type="submission" date="2020-01" db="EMBL/GenBank/DDBJ databases">
        <title>Identification and distribution of gene clusters putatively required for synthesis of sphingolipid metabolism inhibitors in phylogenetically diverse species of the filamentous fungus Fusarium.</title>
        <authorList>
            <person name="Kim H.-S."/>
            <person name="Busman M."/>
            <person name="Brown D.W."/>
            <person name="Divon H."/>
            <person name="Uhlig S."/>
            <person name="Proctor R.H."/>
        </authorList>
    </citation>
    <scope>NUCLEOTIDE SEQUENCE [LARGE SCALE GENOMIC DNA]</scope>
    <source>
        <strain evidence="3 4">NRRL 20459</strain>
    </source>
</reference>
<dbReference type="Pfam" id="PF00891">
    <property type="entry name" value="Methyltransf_2"/>
    <property type="match status" value="1"/>
</dbReference>
<sequence>MAPDDENVFILGLAEGILTKTKGITKYLQDHDIAAPTFSCSSARVPVTDDYHELQMSLKESLEDLQLLVEGPAKFYRNYAMRGHEMAAFQVALEFGFFTLVPSHGEISLDELATKAGLDLDRASRILRLLITHRFFKEATPGFISHNSFSLALQDDEFLSLIHYSFDEMLKADVESGASLKADPRQSDSLHCPFNVRHGTPIFDYYSTRPMKAARFAKAMAAWRRMNFQVQDDNQEMLDVGQKLLTDDVRDRVSFVKANFFEPQRHKGAAAYMIRQCTHNWADKDVVIMFKSVVPGLEGSLPETPLLINEIVLPETGTVSRIREREMRQADMVMLISCGAKQRTKAEFESLLKEADARYEIRKVHDSGALGVLEVYLRR</sequence>
<gene>
    <name evidence="3" type="ORF">FALBO_504</name>
</gene>
<feature type="domain" description="O-methyltransferase dimerisation" evidence="2">
    <location>
        <begin position="87"/>
        <end position="140"/>
    </location>
</feature>
<organism evidence="3 4">
    <name type="scientific">Fusarium albosuccineum</name>
    <dbReference type="NCBI Taxonomy" id="1237068"/>
    <lineage>
        <taxon>Eukaryota</taxon>
        <taxon>Fungi</taxon>
        <taxon>Dikarya</taxon>
        <taxon>Ascomycota</taxon>
        <taxon>Pezizomycotina</taxon>
        <taxon>Sordariomycetes</taxon>
        <taxon>Hypocreomycetidae</taxon>
        <taxon>Hypocreales</taxon>
        <taxon>Nectriaceae</taxon>
        <taxon>Fusarium</taxon>
        <taxon>Fusarium decemcellulare species complex</taxon>
    </lineage>
</organism>
<evidence type="ECO:0000259" key="1">
    <source>
        <dbReference type="Pfam" id="PF00891"/>
    </source>
</evidence>
<dbReference type="InterPro" id="IPR001077">
    <property type="entry name" value="COMT_C"/>
</dbReference>
<dbReference type="AlphaFoldDB" id="A0A8H4LMZ8"/>
<comment type="caution">
    <text evidence="3">The sequence shown here is derived from an EMBL/GenBank/DDBJ whole genome shotgun (WGS) entry which is preliminary data.</text>
</comment>
<dbReference type="SUPFAM" id="SSF46785">
    <property type="entry name" value="Winged helix' DNA-binding domain"/>
    <property type="match status" value="1"/>
</dbReference>
<dbReference type="Gene3D" id="3.40.50.150">
    <property type="entry name" value="Vaccinia Virus protein VP39"/>
    <property type="match status" value="2"/>
</dbReference>
<dbReference type="EMBL" id="JAADYS010000059">
    <property type="protein sequence ID" value="KAF4472604.1"/>
    <property type="molecule type" value="Genomic_DNA"/>
</dbReference>
<dbReference type="Pfam" id="PF08100">
    <property type="entry name" value="Dimerisation"/>
    <property type="match status" value="1"/>
</dbReference>
<dbReference type="InterPro" id="IPR036388">
    <property type="entry name" value="WH-like_DNA-bd_sf"/>
</dbReference>
<evidence type="ECO:0000259" key="2">
    <source>
        <dbReference type="Pfam" id="PF08100"/>
    </source>
</evidence>
<name>A0A8H4LMZ8_9HYPO</name>
<keyword evidence="3" id="KW-0808">Transferase</keyword>
<dbReference type="Proteomes" id="UP000554235">
    <property type="component" value="Unassembled WGS sequence"/>
</dbReference>
<keyword evidence="4" id="KW-1185">Reference proteome</keyword>
<feature type="domain" description="O-methyltransferase C-terminal" evidence="1">
    <location>
        <begin position="244"/>
        <end position="355"/>
    </location>
</feature>
<evidence type="ECO:0000313" key="4">
    <source>
        <dbReference type="Proteomes" id="UP000554235"/>
    </source>
</evidence>
<dbReference type="InterPro" id="IPR012967">
    <property type="entry name" value="COMT_dimerisation"/>
</dbReference>
<proteinExistence type="predicted"/>
<dbReference type="OrthoDB" id="1606438at2759"/>
<accession>A0A8H4LMZ8</accession>